<comment type="caution">
    <text evidence="1">The sequence shown here is derived from an EMBL/GenBank/DDBJ whole genome shotgun (WGS) entry which is preliminary data.</text>
</comment>
<name>A0AC60PKD9_IXOPE</name>
<evidence type="ECO:0000313" key="1">
    <source>
        <dbReference type="EMBL" id="KAG0421304.1"/>
    </source>
</evidence>
<dbReference type="Proteomes" id="UP000805193">
    <property type="component" value="Unassembled WGS sequence"/>
</dbReference>
<sequence>MDHHDRKDLPFWMTKPARDFNAENSRPTTSFERKYYPESLPSPKLVSFQLPLPSTCNGEFSESPGPDVPYCIAAVDHPDPIFGAPTPVPFRPPLSSERHFGRNKQITDPGSARHGFCTGQVFSLAAGFAAVIFLSVSAGILADVMLYAGSDDDVTGTADLLLKSPSEGVLFKRIVERVPGGVREAQGGQYFDRHEPGKYRTVAMKATSTVAQKPVVQMTSSGGNEGAWSPNIGHGKGFVSAKTYYKPGEKTCVVTTDDVVHVCNRSPNRFRSLKSCRRACSEQRTPYRRCYDEVLFTSCSRDDVKHTWWFHYAGKCRKWDFQGGECPVAGSAVYKTRLECLGNCSSPHALGRRCSPPQSTTCNTKQLRFPYFAVTLAGGRLACVKASVDSLLTHRCLAGVNHFDSLSGCNNLHVIPASESTKKSEIAAKQLHITTPHTEQTRIYGRCHRTSDIQALARSRDQ</sequence>
<organism evidence="1 2">
    <name type="scientific">Ixodes persulcatus</name>
    <name type="common">Taiga tick</name>
    <dbReference type="NCBI Taxonomy" id="34615"/>
    <lineage>
        <taxon>Eukaryota</taxon>
        <taxon>Metazoa</taxon>
        <taxon>Ecdysozoa</taxon>
        <taxon>Arthropoda</taxon>
        <taxon>Chelicerata</taxon>
        <taxon>Arachnida</taxon>
        <taxon>Acari</taxon>
        <taxon>Parasitiformes</taxon>
        <taxon>Ixodida</taxon>
        <taxon>Ixodoidea</taxon>
        <taxon>Ixodidae</taxon>
        <taxon>Ixodinae</taxon>
        <taxon>Ixodes</taxon>
    </lineage>
</organism>
<dbReference type="EMBL" id="JABSTQ010010388">
    <property type="protein sequence ID" value="KAG0421304.1"/>
    <property type="molecule type" value="Genomic_DNA"/>
</dbReference>
<keyword evidence="2" id="KW-1185">Reference proteome</keyword>
<protein>
    <submittedName>
        <fullName evidence="1">Uncharacterized protein</fullName>
    </submittedName>
</protein>
<accession>A0AC60PKD9</accession>
<reference evidence="1 2" key="1">
    <citation type="journal article" date="2020" name="Cell">
        <title>Large-Scale Comparative Analyses of Tick Genomes Elucidate Their Genetic Diversity and Vector Capacities.</title>
        <authorList>
            <consortium name="Tick Genome and Microbiome Consortium (TIGMIC)"/>
            <person name="Jia N."/>
            <person name="Wang J."/>
            <person name="Shi W."/>
            <person name="Du L."/>
            <person name="Sun Y."/>
            <person name="Zhan W."/>
            <person name="Jiang J.F."/>
            <person name="Wang Q."/>
            <person name="Zhang B."/>
            <person name="Ji P."/>
            <person name="Bell-Sakyi L."/>
            <person name="Cui X.M."/>
            <person name="Yuan T.T."/>
            <person name="Jiang B.G."/>
            <person name="Yang W.F."/>
            <person name="Lam T.T."/>
            <person name="Chang Q.C."/>
            <person name="Ding S.J."/>
            <person name="Wang X.J."/>
            <person name="Zhu J.G."/>
            <person name="Ruan X.D."/>
            <person name="Zhao L."/>
            <person name="Wei J.T."/>
            <person name="Ye R.Z."/>
            <person name="Que T.C."/>
            <person name="Du C.H."/>
            <person name="Zhou Y.H."/>
            <person name="Cheng J.X."/>
            <person name="Dai P.F."/>
            <person name="Guo W.B."/>
            <person name="Han X.H."/>
            <person name="Huang E.J."/>
            <person name="Li L.F."/>
            <person name="Wei W."/>
            <person name="Gao Y.C."/>
            <person name="Liu J.Z."/>
            <person name="Shao H.Z."/>
            <person name="Wang X."/>
            <person name="Wang C.C."/>
            <person name="Yang T.C."/>
            <person name="Huo Q.B."/>
            <person name="Li W."/>
            <person name="Chen H.Y."/>
            <person name="Chen S.E."/>
            <person name="Zhou L.G."/>
            <person name="Ni X.B."/>
            <person name="Tian J.H."/>
            <person name="Sheng Y."/>
            <person name="Liu T."/>
            <person name="Pan Y.S."/>
            <person name="Xia L.Y."/>
            <person name="Li J."/>
            <person name="Zhao F."/>
            <person name="Cao W.C."/>
        </authorList>
    </citation>
    <scope>NUCLEOTIDE SEQUENCE [LARGE SCALE GENOMIC DNA]</scope>
    <source>
        <strain evidence="1">Iper-2018</strain>
    </source>
</reference>
<evidence type="ECO:0000313" key="2">
    <source>
        <dbReference type="Proteomes" id="UP000805193"/>
    </source>
</evidence>
<proteinExistence type="predicted"/>
<gene>
    <name evidence="1" type="ORF">HPB47_002789</name>
</gene>